<comment type="caution">
    <text evidence="3">The sequence shown here is derived from an EMBL/GenBank/DDBJ whole genome shotgun (WGS) entry which is preliminary data.</text>
</comment>
<protein>
    <recommendedName>
        <fullName evidence="2">DUF7087 domain-containing protein</fullName>
    </recommendedName>
</protein>
<dbReference type="Proteomes" id="UP000835052">
    <property type="component" value="Unassembled WGS sequence"/>
</dbReference>
<keyword evidence="1" id="KW-0472">Membrane</keyword>
<gene>
    <name evidence="3" type="ORF">CAUJ_LOCUS11526</name>
</gene>
<dbReference type="InterPro" id="IPR055514">
    <property type="entry name" value="DUF7087"/>
</dbReference>
<accession>A0A8S1HKV8</accession>
<dbReference type="EMBL" id="CAJGYM010000057">
    <property type="protein sequence ID" value="CAD6195607.1"/>
    <property type="molecule type" value="Genomic_DNA"/>
</dbReference>
<keyword evidence="1" id="KW-1133">Transmembrane helix</keyword>
<keyword evidence="1" id="KW-0812">Transmembrane</keyword>
<feature type="domain" description="DUF7087" evidence="2">
    <location>
        <begin position="5"/>
        <end position="131"/>
    </location>
</feature>
<proteinExistence type="predicted"/>
<evidence type="ECO:0000313" key="3">
    <source>
        <dbReference type="EMBL" id="CAD6195607.1"/>
    </source>
</evidence>
<evidence type="ECO:0000313" key="4">
    <source>
        <dbReference type="Proteomes" id="UP000835052"/>
    </source>
</evidence>
<dbReference type="Pfam" id="PF23346">
    <property type="entry name" value="DUF7087"/>
    <property type="match status" value="1"/>
</dbReference>
<feature type="transmembrane region" description="Helical" evidence="1">
    <location>
        <begin position="12"/>
        <end position="31"/>
    </location>
</feature>
<keyword evidence="4" id="KW-1185">Reference proteome</keyword>
<feature type="transmembrane region" description="Helical" evidence="1">
    <location>
        <begin position="37"/>
        <end position="57"/>
    </location>
</feature>
<feature type="transmembrane region" description="Helical" evidence="1">
    <location>
        <begin position="107"/>
        <end position="128"/>
    </location>
</feature>
<name>A0A8S1HKV8_9PELO</name>
<evidence type="ECO:0000259" key="2">
    <source>
        <dbReference type="Pfam" id="PF23346"/>
    </source>
</evidence>
<reference evidence="3" key="1">
    <citation type="submission" date="2020-10" db="EMBL/GenBank/DDBJ databases">
        <authorList>
            <person name="Kikuchi T."/>
        </authorList>
    </citation>
    <scope>NUCLEOTIDE SEQUENCE</scope>
    <source>
        <strain evidence="3">NKZ352</strain>
    </source>
</reference>
<sequence length="142" mass="16322">MSDFQYNFPKLVYLSRGAQLILTLIEALILFSGSLNLSSIATILFLAVLIVDLYILIERISNNTDGRYDLRQINVVNSMDLRIRYIIGKPSFRDATLKFQCVYNSRLFSTCAFAHSSAAVFLLLVEFYEVLYRSRTYHSQSI</sequence>
<dbReference type="PANTHER" id="PTHR36940:SF1">
    <property type="entry name" value="DUF3278 DOMAIN-CONTAINING PROTEIN"/>
    <property type="match status" value="1"/>
</dbReference>
<evidence type="ECO:0000256" key="1">
    <source>
        <dbReference type="SAM" id="Phobius"/>
    </source>
</evidence>
<organism evidence="3 4">
    <name type="scientific">Caenorhabditis auriculariae</name>
    <dbReference type="NCBI Taxonomy" id="2777116"/>
    <lineage>
        <taxon>Eukaryota</taxon>
        <taxon>Metazoa</taxon>
        <taxon>Ecdysozoa</taxon>
        <taxon>Nematoda</taxon>
        <taxon>Chromadorea</taxon>
        <taxon>Rhabditida</taxon>
        <taxon>Rhabditina</taxon>
        <taxon>Rhabditomorpha</taxon>
        <taxon>Rhabditoidea</taxon>
        <taxon>Rhabditidae</taxon>
        <taxon>Peloderinae</taxon>
        <taxon>Caenorhabditis</taxon>
    </lineage>
</organism>
<dbReference type="AlphaFoldDB" id="A0A8S1HKV8"/>
<dbReference type="PANTHER" id="PTHR36940">
    <property type="entry name" value="PROTEIN CBG20338"/>
    <property type="match status" value="1"/>
</dbReference>